<evidence type="ECO:0000313" key="3">
    <source>
        <dbReference type="Proteomes" id="UP000003751"/>
    </source>
</evidence>
<keyword evidence="4" id="KW-1185">Reference proteome</keyword>
<dbReference type="Proteomes" id="UP000003751">
    <property type="component" value="Unassembled WGS sequence"/>
</dbReference>
<accession>E7QZF7</accession>
<protein>
    <submittedName>
        <fullName evidence="1">Uncharacterized protein</fullName>
    </submittedName>
</protein>
<evidence type="ECO:0000313" key="4">
    <source>
        <dbReference type="Proteomes" id="UP000184203"/>
    </source>
</evidence>
<gene>
    <name evidence="2" type="ORF">SAMN05444342_2841</name>
    <name evidence="1" type="ORF">ZOD2009_20832</name>
</gene>
<dbReference type="EMBL" id="AEMG01000029">
    <property type="protein sequence ID" value="EFW90078.1"/>
    <property type="molecule type" value="Genomic_DNA"/>
</dbReference>
<proteinExistence type="predicted"/>
<dbReference type="AlphaFoldDB" id="E7QZF7"/>
<dbReference type="eggNOG" id="arCOG02804">
    <property type="taxonomic scope" value="Archaea"/>
</dbReference>
<sequence length="207" mass="23296">MSENQTTRRTSKVQRVIDEYGLDTMGDRLEAYWIGDGNDQYSLRELADLFNREVLRAALTDAGISTLDGEVKNTYRLLTSDEISSGVRTETENSLERDGLDVTKLKQDFVSHQAIHTYLTKYRSVDYPAEDSGKTRLEKDTETIQRLRSRTSAVSETTLENLAKSGELTLGDFELFVDLRVVCNTCGRSYSVDELLQDGGCDCPPDN</sequence>
<dbReference type="EMBL" id="FRAN01000004">
    <property type="protein sequence ID" value="SHL04632.1"/>
    <property type="molecule type" value="Genomic_DNA"/>
</dbReference>
<dbReference type="Proteomes" id="UP000184203">
    <property type="component" value="Unassembled WGS sequence"/>
</dbReference>
<dbReference type="RefSeq" id="WP_007983166.1">
    <property type="nucleotide sequence ID" value="NZ_AEMG01000029.1"/>
</dbReference>
<organism evidence="1 3">
    <name type="scientific">Haladaptatus paucihalophilus DX253</name>
    <dbReference type="NCBI Taxonomy" id="797209"/>
    <lineage>
        <taxon>Archaea</taxon>
        <taxon>Methanobacteriati</taxon>
        <taxon>Methanobacteriota</taxon>
        <taxon>Stenosarchaea group</taxon>
        <taxon>Halobacteria</taxon>
        <taxon>Halobacteriales</taxon>
        <taxon>Haladaptataceae</taxon>
        <taxon>Haladaptatus</taxon>
    </lineage>
</organism>
<reference evidence="2" key="2">
    <citation type="submission" date="2016-11" db="EMBL/GenBank/DDBJ databases">
        <authorList>
            <person name="Jaros S."/>
            <person name="Januszkiewicz K."/>
            <person name="Wedrychowicz H."/>
        </authorList>
    </citation>
    <scope>NUCLEOTIDE SEQUENCE [LARGE SCALE GENOMIC DNA]</scope>
    <source>
        <strain evidence="2">DX253</strain>
    </source>
</reference>
<reference evidence="4" key="3">
    <citation type="submission" date="2016-11" db="EMBL/GenBank/DDBJ databases">
        <authorList>
            <person name="Varghese N."/>
            <person name="Submissions S."/>
        </authorList>
    </citation>
    <scope>NUCLEOTIDE SEQUENCE [LARGE SCALE GENOMIC DNA]</scope>
    <source>
        <strain evidence="4">DX253</strain>
    </source>
</reference>
<evidence type="ECO:0000313" key="1">
    <source>
        <dbReference type="EMBL" id="EFW90078.1"/>
    </source>
</evidence>
<dbReference type="PATRIC" id="fig|797209.4.peg.4082"/>
<reference evidence="1 3" key="1">
    <citation type="journal article" date="2014" name="ISME J.">
        <title>Trehalose/2-sulfotrehalose biosynthesis and glycine-betaine uptake are widely spread mechanisms for osmoadaptation in the Halobacteriales.</title>
        <authorList>
            <person name="Youssef N.H."/>
            <person name="Savage-Ashlock K.N."/>
            <person name="McCully A.L."/>
            <person name="Luedtke B."/>
            <person name="Shaw E.I."/>
            <person name="Hoff W.D."/>
            <person name="Elshahed M.S."/>
        </authorList>
    </citation>
    <scope>NUCLEOTIDE SEQUENCE [LARGE SCALE GENOMIC DNA]</scope>
    <source>
        <strain evidence="1 3">DX253</strain>
    </source>
</reference>
<dbReference type="Pfam" id="PF21811">
    <property type="entry name" value="RdfA"/>
    <property type="match status" value="1"/>
</dbReference>
<dbReference type="InterPro" id="IPR048925">
    <property type="entry name" value="RdfA"/>
</dbReference>
<name>E7QZF7_HALPU</name>
<dbReference type="OrthoDB" id="304916at2157"/>
<evidence type="ECO:0000313" key="2">
    <source>
        <dbReference type="EMBL" id="SHL04632.1"/>
    </source>
</evidence>